<evidence type="ECO:0000256" key="8">
    <source>
        <dbReference type="ARBA" id="ARBA00023136"/>
    </source>
</evidence>
<keyword evidence="8 14" id="KW-0472">Membrane</keyword>
<gene>
    <name evidence="16" type="primary">Dwil\GK16024</name>
    <name evidence="16" type="ORF">Dwil_GK16024</name>
</gene>
<dbReference type="InterPro" id="IPR017981">
    <property type="entry name" value="GPCR_2-like_7TM"/>
</dbReference>
<evidence type="ECO:0000256" key="10">
    <source>
        <dbReference type="ARBA" id="ARBA00023170"/>
    </source>
</evidence>
<dbReference type="GO" id="GO:0008528">
    <property type="term" value="F:G protein-coupled peptide receptor activity"/>
    <property type="evidence" value="ECO:0007669"/>
    <property type="project" value="TreeGrafter"/>
</dbReference>
<keyword evidence="12" id="KW-0807">Transducer</keyword>
<keyword evidence="4 14" id="KW-0812">Transmembrane</keyword>
<evidence type="ECO:0000256" key="2">
    <source>
        <dbReference type="ARBA" id="ARBA00008979"/>
    </source>
</evidence>
<feature type="transmembrane region" description="Helical" evidence="14">
    <location>
        <begin position="351"/>
        <end position="372"/>
    </location>
</feature>
<dbReference type="Proteomes" id="UP000007798">
    <property type="component" value="Unassembled WGS sequence"/>
</dbReference>
<dbReference type="STRING" id="7260.A0A0Q9X8P3"/>
<dbReference type="Gene3D" id="2.170.180.11">
    <property type="entry name" value="Methuselah ectodomain, domain 2"/>
    <property type="match status" value="1"/>
</dbReference>
<evidence type="ECO:0000256" key="12">
    <source>
        <dbReference type="ARBA" id="ARBA00023224"/>
    </source>
</evidence>
<keyword evidence="7" id="KW-0297">G-protein coupled receptor</keyword>
<evidence type="ECO:0000256" key="1">
    <source>
        <dbReference type="ARBA" id="ARBA00004651"/>
    </source>
</evidence>
<evidence type="ECO:0000256" key="6">
    <source>
        <dbReference type="ARBA" id="ARBA00022989"/>
    </source>
</evidence>
<feature type="compositionally biased region" description="Polar residues" evidence="13">
    <location>
        <begin position="1"/>
        <end position="19"/>
    </location>
</feature>
<feature type="domain" description="G-protein coupled receptors family 2 profile 2" evidence="15">
    <location>
        <begin position="282"/>
        <end position="552"/>
    </location>
</feature>
<dbReference type="GO" id="GO:0005886">
    <property type="term" value="C:plasma membrane"/>
    <property type="evidence" value="ECO:0007669"/>
    <property type="project" value="UniProtKB-SubCell"/>
</dbReference>
<dbReference type="InParanoid" id="A0A0Q9X8P3"/>
<evidence type="ECO:0000256" key="14">
    <source>
        <dbReference type="SAM" id="Phobius"/>
    </source>
</evidence>
<comment type="similarity">
    <text evidence="2">Belongs to the G-protein coupled receptor 2 family. Mth subfamily.</text>
</comment>
<dbReference type="Pfam" id="PF06652">
    <property type="entry name" value="Methuselah_N"/>
    <property type="match status" value="1"/>
</dbReference>
<dbReference type="PROSITE" id="PS50261">
    <property type="entry name" value="G_PROTEIN_RECEP_F2_4"/>
    <property type="match status" value="1"/>
</dbReference>
<protein>
    <recommendedName>
        <fullName evidence="15">G-protein coupled receptors family 2 profile 2 domain-containing protein</fullName>
    </recommendedName>
</protein>
<feature type="transmembrane region" description="Helical" evidence="14">
    <location>
        <begin position="431"/>
        <end position="461"/>
    </location>
</feature>
<dbReference type="InterPro" id="IPR023311">
    <property type="entry name" value="Methusela_ecto_dom_2"/>
</dbReference>
<evidence type="ECO:0000256" key="3">
    <source>
        <dbReference type="ARBA" id="ARBA00022475"/>
    </source>
</evidence>
<accession>A0A0Q9X8P3</accession>
<dbReference type="Gene3D" id="1.20.1070.10">
    <property type="entry name" value="Rhodopsin 7-helix transmembrane proteins"/>
    <property type="match status" value="1"/>
</dbReference>
<name>A0A0Q9X8P3_DROWI</name>
<feature type="transmembrane region" description="Helical" evidence="14">
    <location>
        <begin position="504"/>
        <end position="522"/>
    </location>
</feature>
<keyword evidence="17" id="KW-1185">Reference proteome</keyword>
<keyword evidence="3" id="KW-1003">Cell membrane</keyword>
<dbReference type="PANTHER" id="PTHR47154:SF2">
    <property type="entry name" value="G-PROTEIN COUPLED RECEPTOR MTH-RELATED"/>
    <property type="match status" value="1"/>
</dbReference>
<dbReference type="Pfam" id="PF00002">
    <property type="entry name" value="7tm_2"/>
    <property type="match status" value="1"/>
</dbReference>
<dbReference type="SUPFAM" id="SSF63877">
    <property type="entry name" value="Methuselah ectodomain"/>
    <property type="match status" value="1"/>
</dbReference>
<dbReference type="GO" id="GO:0007166">
    <property type="term" value="P:cell surface receptor signaling pathway"/>
    <property type="evidence" value="ECO:0007669"/>
    <property type="project" value="InterPro"/>
</dbReference>
<evidence type="ECO:0000313" key="16">
    <source>
        <dbReference type="EMBL" id="KRG00323.1"/>
    </source>
</evidence>
<evidence type="ECO:0000313" key="17">
    <source>
        <dbReference type="Proteomes" id="UP000007798"/>
    </source>
</evidence>
<feature type="compositionally biased region" description="Polar residues" evidence="13">
    <location>
        <begin position="81"/>
        <end position="106"/>
    </location>
</feature>
<comment type="subcellular location">
    <subcellularLocation>
        <location evidence="1">Cell membrane</location>
        <topology evidence="1">Multi-pass membrane protein</topology>
    </subcellularLocation>
</comment>
<dbReference type="EMBL" id="CH964284">
    <property type="protein sequence ID" value="KRG00323.1"/>
    <property type="molecule type" value="Genomic_DNA"/>
</dbReference>
<evidence type="ECO:0000256" key="13">
    <source>
        <dbReference type="SAM" id="MobiDB-lite"/>
    </source>
</evidence>
<dbReference type="InterPro" id="IPR010596">
    <property type="entry name" value="Methuselah_N_dom"/>
</dbReference>
<keyword evidence="11" id="KW-0325">Glycoprotein</keyword>
<evidence type="ECO:0000256" key="9">
    <source>
        <dbReference type="ARBA" id="ARBA00023157"/>
    </source>
</evidence>
<dbReference type="PANTHER" id="PTHR47154">
    <property type="entry name" value="G-PROTEIN COUPLED RECEPTOR MTH-RELATED"/>
    <property type="match status" value="1"/>
</dbReference>
<evidence type="ECO:0000256" key="5">
    <source>
        <dbReference type="ARBA" id="ARBA00022729"/>
    </source>
</evidence>
<evidence type="ECO:0000256" key="4">
    <source>
        <dbReference type="ARBA" id="ARBA00022692"/>
    </source>
</evidence>
<dbReference type="AlphaFoldDB" id="A0A0Q9X8P3"/>
<feature type="transmembrane region" description="Helical" evidence="14">
    <location>
        <begin position="393"/>
        <end position="411"/>
    </location>
</feature>
<feature type="transmembrane region" description="Helical" evidence="14">
    <location>
        <begin position="528"/>
        <end position="550"/>
    </location>
</feature>
<keyword evidence="5" id="KW-0732">Signal</keyword>
<reference evidence="16 17" key="1">
    <citation type="journal article" date="2007" name="Nature">
        <title>Evolution of genes and genomes on the Drosophila phylogeny.</title>
        <authorList>
            <consortium name="Drosophila 12 Genomes Consortium"/>
            <person name="Clark A.G."/>
            <person name="Eisen M.B."/>
            <person name="Smith D.R."/>
            <person name="Bergman C.M."/>
            <person name="Oliver B."/>
            <person name="Markow T.A."/>
            <person name="Kaufman T.C."/>
            <person name="Kellis M."/>
            <person name="Gelbart W."/>
            <person name="Iyer V.N."/>
            <person name="Pollard D.A."/>
            <person name="Sackton T.B."/>
            <person name="Larracuente A.M."/>
            <person name="Singh N.D."/>
            <person name="Abad J.P."/>
            <person name="Abt D.N."/>
            <person name="Adryan B."/>
            <person name="Aguade M."/>
            <person name="Akashi H."/>
            <person name="Anderson W.W."/>
            <person name="Aquadro C.F."/>
            <person name="Ardell D.H."/>
            <person name="Arguello R."/>
            <person name="Artieri C.G."/>
            <person name="Barbash D.A."/>
            <person name="Barker D."/>
            <person name="Barsanti P."/>
            <person name="Batterham P."/>
            <person name="Batzoglou S."/>
            <person name="Begun D."/>
            <person name="Bhutkar A."/>
            <person name="Blanco E."/>
            <person name="Bosak S.A."/>
            <person name="Bradley R.K."/>
            <person name="Brand A.D."/>
            <person name="Brent M.R."/>
            <person name="Brooks A.N."/>
            <person name="Brown R.H."/>
            <person name="Butlin R.K."/>
            <person name="Caggese C."/>
            <person name="Calvi B.R."/>
            <person name="Bernardo de Carvalho A."/>
            <person name="Caspi A."/>
            <person name="Castrezana S."/>
            <person name="Celniker S.E."/>
            <person name="Chang J.L."/>
            <person name="Chapple C."/>
            <person name="Chatterji S."/>
            <person name="Chinwalla A."/>
            <person name="Civetta A."/>
            <person name="Clifton S.W."/>
            <person name="Comeron J.M."/>
            <person name="Costello J.C."/>
            <person name="Coyne J.A."/>
            <person name="Daub J."/>
            <person name="David R.G."/>
            <person name="Delcher A.L."/>
            <person name="Delehaunty K."/>
            <person name="Do C.B."/>
            <person name="Ebling H."/>
            <person name="Edwards K."/>
            <person name="Eickbush T."/>
            <person name="Evans J.D."/>
            <person name="Filipski A."/>
            <person name="Findeiss S."/>
            <person name="Freyhult E."/>
            <person name="Fulton L."/>
            <person name="Fulton R."/>
            <person name="Garcia A.C."/>
            <person name="Gardiner A."/>
            <person name="Garfield D.A."/>
            <person name="Garvin B.E."/>
            <person name="Gibson G."/>
            <person name="Gilbert D."/>
            <person name="Gnerre S."/>
            <person name="Godfrey J."/>
            <person name="Good R."/>
            <person name="Gotea V."/>
            <person name="Gravely B."/>
            <person name="Greenberg A.J."/>
            <person name="Griffiths-Jones S."/>
            <person name="Gross S."/>
            <person name="Guigo R."/>
            <person name="Gustafson E.A."/>
            <person name="Haerty W."/>
            <person name="Hahn M.W."/>
            <person name="Halligan D.L."/>
            <person name="Halpern A.L."/>
            <person name="Halter G.M."/>
            <person name="Han M.V."/>
            <person name="Heger A."/>
            <person name="Hillier L."/>
            <person name="Hinrichs A.S."/>
            <person name="Holmes I."/>
            <person name="Hoskins R.A."/>
            <person name="Hubisz M.J."/>
            <person name="Hultmark D."/>
            <person name="Huntley M.A."/>
            <person name="Jaffe D.B."/>
            <person name="Jagadeeshan S."/>
            <person name="Jeck W.R."/>
            <person name="Johnson J."/>
            <person name="Jones C.D."/>
            <person name="Jordan W.C."/>
            <person name="Karpen G.H."/>
            <person name="Kataoka E."/>
            <person name="Keightley P.D."/>
            <person name="Kheradpour P."/>
            <person name="Kirkness E.F."/>
            <person name="Koerich L.B."/>
            <person name="Kristiansen K."/>
            <person name="Kudrna D."/>
            <person name="Kulathinal R.J."/>
            <person name="Kumar S."/>
            <person name="Kwok R."/>
            <person name="Lander E."/>
            <person name="Langley C.H."/>
            <person name="Lapoint R."/>
            <person name="Lazzaro B.P."/>
            <person name="Lee S.J."/>
            <person name="Levesque L."/>
            <person name="Li R."/>
            <person name="Lin C.F."/>
            <person name="Lin M.F."/>
            <person name="Lindblad-Toh K."/>
            <person name="Llopart A."/>
            <person name="Long M."/>
            <person name="Low L."/>
            <person name="Lozovsky E."/>
            <person name="Lu J."/>
            <person name="Luo M."/>
            <person name="Machado C.A."/>
            <person name="Makalowski W."/>
            <person name="Marzo M."/>
            <person name="Matsuda M."/>
            <person name="Matzkin L."/>
            <person name="McAllister B."/>
            <person name="McBride C.S."/>
            <person name="McKernan B."/>
            <person name="McKernan K."/>
            <person name="Mendez-Lago M."/>
            <person name="Minx P."/>
            <person name="Mollenhauer M.U."/>
            <person name="Montooth K."/>
            <person name="Mount S.M."/>
            <person name="Mu X."/>
            <person name="Myers E."/>
            <person name="Negre B."/>
            <person name="Newfeld S."/>
            <person name="Nielsen R."/>
            <person name="Noor M.A."/>
            <person name="O'Grady P."/>
            <person name="Pachter L."/>
            <person name="Papaceit M."/>
            <person name="Parisi M.J."/>
            <person name="Parisi M."/>
            <person name="Parts L."/>
            <person name="Pedersen J.S."/>
            <person name="Pesole G."/>
            <person name="Phillippy A.M."/>
            <person name="Ponting C.P."/>
            <person name="Pop M."/>
            <person name="Porcelli D."/>
            <person name="Powell J.R."/>
            <person name="Prohaska S."/>
            <person name="Pruitt K."/>
            <person name="Puig M."/>
            <person name="Quesneville H."/>
            <person name="Ram K.R."/>
            <person name="Rand D."/>
            <person name="Rasmussen M.D."/>
            <person name="Reed L.K."/>
            <person name="Reenan R."/>
            <person name="Reily A."/>
            <person name="Remington K.A."/>
            <person name="Rieger T.T."/>
            <person name="Ritchie M.G."/>
            <person name="Robin C."/>
            <person name="Rogers Y.H."/>
            <person name="Rohde C."/>
            <person name="Rozas J."/>
            <person name="Rubenfield M.J."/>
            <person name="Ruiz A."/>
            <person name="Russo S."/>
            <person name="Salzberg S.L."/>
            <person name="Sanchez-Gracia A."/>
            <person name="Saranga D.J."/>
            <person name="Sato H."/>
            <person name="Schaeffer S.W."/>
            <person name="Schatz M.C."/>
            <person name="Schlenke T."/>
            <person name="Schwartz R."/>
            <person name="Segarra C."/>
            <person name="Singh R.S."/>
            <person name="Sirot L."/>
            <person name="Sirota M."/>
            <person name="Sisneros N.B."/>
            <person name="Smith C.D."/>
            <person name="Smith T.F."/>
            <person name="Spieth J."/>
            <person name="Stage D.E."/>
            <person name="Stark A."/>
            <person name="Stephan W."/>
            <person name="Strausberg R.L."/>
            <person name="Strempel S."/>
            <person name="Sturgill D."/>
            <person name="Sutton G."/>
            <person name="Sutton G.G."/>
            <person name="Tao W."/>
            <person name="Teichmann S."/>
            <person name="Tobari Y.N."/>
            <person name="Tomimura Y."/>
            <person name="Tsolas J.M."/>
            <person name="Valente V.L."/>
            <person name="Venter E."/>
            <person name="Venter J.C."/>
            <person name="Vicario S."/>
            <person name="Vieira F.G."/>
            <person name="Vilella A.J."/>
            <person name="Villasante A."/>
            <person name="Walenz B."/>
            <person name="Wang J."/>
            <person name="Wasserman M."/>
            <person name="Watts T."/>
            <person name="Wilson D."/>
            <person name="Wilson R.K."/>
            <person name="Wing R.A."/>
            <person name="Wolfner M.F."/>
            <person name="Wong A."/>
            <person name="Wong G.K."/>
            <person name="Wu C.I."/>
            <person name="Wu G."/>
            <person name="Yamamoto D."/>
            <person name="Yang H.P."/>
            <person name="Yang S.P."/>
            <person name="Yorke J.A."/>
            <person name="Yoshida K."/>
            <person name="Zdobnov E."/>
            <person name="Zhang P."/>
            <person name="Zhang Y."/>
            <person name="Zimin A.V."/>
            <person name="Baldwin J."/>
            <person name="Abdouelleil A."/>
            <person name="Abdulkadir J."/>
            <person name="Abebe A."/>
            <person name="Abera B."/>
            <person name="Abreu J."/>
            <person name="Acer S.C."/>
            <person name="Aftuck L."/>
            <person name="Alexander A."/>
            <person name="An P."/>
            <person name="Anderson E."/>
            <person name="Anderson S."/>
            <person name="Arachi H."/>
            <person name="Azer M."/>
            <person name="Bachantsang P."/>
            <person name="Barry A."/>
            <person name="Bayul T."/>
            <person name="Berlin A."/>
            <person name="Bessette D."/>
            <person name="Bloom T."/>
            <person name="Blye J."/>
            <person name="Boguslavskiy L."/>
            <person name="Bonnet C."/>
            <person name="Boukhgalter B."/>
            <person name="Bourzgui I."/>
            <person name="Brown A."/>
            <person name="Cahill P."/>
            <person name="Channer S."/>
            <person name="Cheshatsang Y."/>
            <person name="Chuda L."/>
            <person name="Citroen M."/>
            <person name="Collymore A."/>
            <person name="Cooke P."/>
            <person name="Costello M."/>
            <person name="D'Aco K."/>
            <person name="Daza R."/>
            <person name="De Haan G."/>
            <person name="DeGray S."/>
            <person name="DeMaso C."/>
            <person name="Dhargay N."/>
            <person name="Dooley K."/>
            <person name="Dooley E."/>
            <person name="Doricent M."/>
            <person name="Dorje P."/>
            <person name="Dorjee K."/>
            <person name="Dupes A."/>
            <person name="Elong R."/>
            <person name="Falk J."/>
            <person name="Farina A."/>
            <person name="Faro S."/>
            <person name="Ferguson D."/>
            <person name="Fisher S."/>
            <person name="Foley C.D."/>
            <person name="Franke A."/>
            <person name="Friedrich D."/>
            <person name="Gadbois L."/>
            <person name="Gearin G."/>
            <person name="Gearin C.R."/>
            <person name="Giannoukos G."/>
            <person name="Goode T."/>
            <person name="Graham J."/>
            <person name="Grandbois E."/>
            <person name="Grewal S."/>
            <person name="Gyaltsen K."/>
            <person name="Hafez N."/>
            <person name="Hagos B."/>
            <person name="Hall J."/>
            <person name="Henson C."/>
            <person name="Hollinger A."/>
            <person name="Honan T."/>
            <person name="Huard M.D."/>
            <person name="Hughes L."/>
            <person name="Hurhula B."/>
            <person name="Husby M.E."/>
            <person name="Kamat A."/>
            <person name="Kanga B."/>
            <person name="Kashin S."/>
            <person name="Khazanovich D."/>
            <person name="Kisner P."/>
            <person name="Lance K."/>
            <person name="Lara M."/>
            <person name="Lee W."/>
            <person name="Lennon N."/>
            <person name="Letendre F."/>
            <person name="LeVine R."/>
            <person name="Lipovsky A."/>
            <person name="Liu X."/>
            <person name="Liu J."/>
            <person name="Liu S."/>
            <person name="Lokyitsang T."/>
            <person name="Lokyitsang Y."/>
            <person name="Lubonja R."/>
            <person name="Lui A."/>
            <person name="MacDonald P."/>
            <person name="Magnisalis V."/>
            <person name="Maru K."/>
            <person name="Matthews C."/>
            <person name="McCusker W."/>
            <person name="McDonough S."/>
            <person name="Mehta T."/>
            <person name="Meldrim J."/>
            <person name="Meneus L."/>
            <person name="Mihai O."/>
            <person name="Mihalev A."/>
            <person name="Mihova T."/>
            <person name="Mittelman R."/>
            <person name="Mlenga V."/>
            <person name="Montmayeur A."/>
            <person name="Mulrain L."/>
            <person name="Navidi A."/>
            <person name="Naylor J."/>
            <person name="Negash T."/>
            <person name="Nguyen T."/>
            <person name="Nguyen N."/>
            <person name="Nicol R."/>
            <person name="Norbu C."/>
            <person name="Norbu N."/>
            <person name="Novod N."/>
            <person name="O'Neill B."/>
            <person name="Osman S."/>
            <person name="Markiewicz E."/>
            <person name="Oyono O.L."/>
            <person name="Patti C."/>
            <person name="Phunkhang P."/>
            <person name="Pierre F."/>
            <person name="Priest M."/>
            <person name="Raghuraman S."/>
            <person name="Rege F."/>
            <person name="Reyes R."/>
            <person name="Rise C."/>
            <person name="Rogov P."/>
            <person name="Ross K."/>
            <person name="Ryan E."/>
            <person name="Settipalli S."/>
            <person name="Shea T."/>
            <person name="Sherpa N."/>
            <person name="Shi L."/>
            <person name="Shih D."/>
            <person name="Sparrow T."/>
            <person name="Spaulding J."/>
            <person name="Stalker J."/>
            <person name="Stange-Thomann N."/>
            <person name="Stavropoulos S."/>
            <person name="Stone C."/>
            <person name="Strader C."/>
            <person name="Tesfaye S."/>
            <person name="Thomson T."/>
            <person name="Thoulutsang Y."/>
            <person name="Thoulutsang D."/>
            <person name="Topham K."/>
            <person name="Topping I."/>
            <person name="Tsamla T."/>
            <person name="Vassiliev H."/>
            <person name="Vo A."/>
            <person name="Wangchuk T."/>
            <person name="Wangdi T."/>
            <person name="Weiand M."/>
            <person name="Wilkinson J."/>
            <person name="Wilson A."/>
            <person name="Yadav S."/>
            <person name="Young G."/>
            <person name="Yu Q."/>
            <person name="Zembek L."/>
            <person name="Zhong D."/>
            <person name="Zimmer A."/>
            <person name="Zwirko Z."/>
            <person name="Jaffe D.B."/>
            <person name="Alvarez P."/>
            <person name="Brockman W."/>
            <person name="Butler J."/>
            <person name="Chin C."/>
            <person name="Gnerre S."/>
            <person name="Grabherr M."/>
            <person name="Kleber M."/>
            <person name="Mauceli E."/>
            <person name="MacCallum I."/>
        </authorList>
    </citation>
    <scope>NUCLEOTIDE SEQUENCE [LARGE SCALE GENOMIC DNA]</scope>
    <source>
        <strain evidence="17">Tucson 14030-0811.24</strain>
    </source>
</reference>
<evidence type="ECO:0000256" key="11">
    <source>
        <dbReference type="ARBA" id="ARBA00023180"/>
    </source>
</evidence>
<keyword evidence="10" id="KW-0675">Receptor</keyword>
<dbReference type="FunCoup" id="A0A0Q9X8P3">
    <property type="interactions" value="11"/>
</dbReference>
<feature type="compositionally biased region" description="Acidic residues" evidence="13">
    <location>
        <begin position="107"/>
        <end position="120"/>
    </location>
</feature>
<evidence type="ECO:0000256" key="7">
    <source>
        <dbReference type="ARBA" id="ARBA00023040"/>
    </source>
</evidence>
<feature type="region of interest" description="Disordered" evidence="13">
    <location>
        <begin position="1"/>
        <end position="131"/>
    </location>
</feature>
<proteinExistence type="inferred from homology"/>
<dbReference type="OrthoDB" id="6134459at2759"/>
<dbReference type="InterPro" id="IPR036272">
    <property type="entry name" value="Methuselah_N_sf"/>
</dbReference>
<evidence type="ECO:0000259" key="15">
    <source>
        <dbReference type="PROSITE" id="PS50261"/>
    </source>
</evidence>
<sequence>MDSPSTTNAPIPTSPSWQYSPKPKPVETNHARGASMPKQAKVSQTKPKAKRVIHMSESDDSSSSTEPGEMKRKTPLHTKRQSGITNAPNIGNKEASSSSNRFQILSSDEEEEDDDDEMEGGEAIQEQAPRVPVRIIKPPQSLFRVFLRTCEAFKTCKALPCVRKCCTEGEIYVRDNTTTLCKKYESDLKFQSFPGWKTYVNFSKSPAYGVLRGLDCPKFRLDPDSFLDEAHIINASDGSLIISSTTKTYSNSQYCLENLKPGQRLYTFVCFDSKVIGNDRIRFKMYPVGLLISCCFYAVTLLIYMSIAKLRNLPGKILICLVSNLFFAYMGIALGQLWPTSNENVCFISGFFVYFCLMAAFSWMNITCFDIWHTFGSTKIKHYEKQGNRFMYYSFYGWGMPTLLTTITVVLTKCRVLPKSLRPNFGHGRCWFTYDAIGSASLLFFSGPVGLLFTINLVLFLMTMKYCNKVKTEIYRMQSSEMDKPALKSRFFIDKTRFVMNTKLCIVMGITWLLEIVSILFYDHKKTFFWSISDCFNVLLGVFVFFIFVFKKRIWLEVLKKLGHATYNLAQYVRFEPHATTIVGSSER</sequence>
<feature type="transmembrane region" description="Helical" evidence="14">
    <location>
        <begin position="285"/>
        <end position="305"/>
    </location>
</feature>
<keyword evidence="6 14" id="KW-1133">Transmembrane helix</keyword>
<keyword evidence="9" id="KW-1015">Disulfide bond</keyword>
<feature type="transmembrane region" description="Helical" evidence="14">
    <location>
        <begin position="317"/>
        <end position="339"/>
    </location>
</feature>
<organism evidence="16 17">
    <name type="scientific">Drosophila willistoni</name>
    <name type="common">Fruit fly</name>
    <dbReference type="NCBI Taxonomy" id="7260"/>
    <lineage>
        <taxon>Eukaryota</taxon>
        <taxon>Metazoa</taxon>
        <taxon>Ecdysozoa</taxon>
        <taxon>Arthropoda</taxon>
        <taxon>Hexapoda</taxon>
        <taxon>Insecta</taxon>
        <taxon>Pterygota</taxon>
        <taxon>Neoptera</taxon>
        <taxon>Endopterygota</taxon>
        <taxon>Diptera</taxon>
        <taxon>Brachycera</taxon>
        <taxon>Muscomorpha</taxon>
        <taxon>Ephydroidea</taxon>
        <taxon>Drosophilidae</taxon>
        <taxon>Drosophila</taxon>
        <taxon>Sophophora</taxon>
    </lineage>
</organism>
<dbReference type="CDD" id="cd15039">
    <property type="entry name" value="7tmB3_Methuselah-like"/>
    <property type="match status" value="1"/>
</dbReference>
<dbReference type="InterPro" id="IPR051384">
    <property type="entry name" value="Mth_GPCR"/>
</dbReference>
<dbReference type="InterPro" id="IPR000832">
    <property type="entry name" value="GPCR_2_secretin-like"/>
</dbReference>